<accession>A0A1V1NUV2</accession>
<dbReference type="InterPro" id="IPR038765">
    <property type="entry name" value="Papain-like_cys_pep_sf"/>
</dbReference>
<proteinExistence type="predicted"/>
<comment type="caution">
    <text evidence="2">The sequence shown here is derived from an EMBL/GenBank/DDBJ whole genome shotgun (WGS) entry which is preliminary data.</text>
</comment>
<dbReference type="AlphaFoldDB" id="A0A1V1NUV2"/>
<keyword evidence="1" id="KW-0812">Transmembrane</keyword>
<name>A0A1V1NUV2_9BACT</name>
<feature type="transmembrane region" description="Helical" evidence="1">
    <location>
        <begin position="7"/>
        <end position="26"/>
    </location>
</feature>
<protein>
    <recommendedName>
        <fullName evidence="4">Transglutaminase-like domain-containing protein</fullName>
    </recommendedName>
</protein>
<dbReference type="Proteomes" id="UP000189670">
    <property type="component" value="Unassembled WGS sequence"/>
</dbReference>
<gene>
    <name evidence="2" type="ORF">OMM_05705</name>
</gene>
<evidence type="ECO:0008006" key="4">
    <source>
        <dbReference type="Google" id="ProtNLM"/>
    </source>
</evidence>
<dbReference type="SUPFAM" id="SSF54001">
    <property type="entry name" value="Cysteine proteinases"/>
    <property type="match status" value="1"/>
</dbReference>
<keyword evidence="1" id="KW-0472">Membrane</keyword>
<evidence type="ECO:0000313" key="3">
    <source>
        <dbReference type="Proteomes" id="UP000189670"/>
    </source>
</evidence>
<reference evidence="3" key="1">
    <citation type="submission" date="2012-11" db="EMBL/GenBank/DDBJ databases">
        <authorList>
            <person name="Lucero-Rivera Y.E."/>
            <person name="Tovar-Ramirez D."/>
        </authorList>
    </citation>
    <scope>NUCLEOTIDE SEQUENCE [LARGE SCALE GENOMIC DNA]</scope>
    <source>
        <strain evidence="3">Araruama</strain>
    </source>
</reference>
<evidence type="ECO:0000256" key="1">
    <source>
        <dbReference type="SAM" id="Phobius"/>
    </source>
</evidence>
<sequence length="292" mass="34015">MNFTKKRIVTYSFIVLFILIFIFVVYENVFIRPFPFIIMKYVTTIEDFNASPDLLEKNQNISFKLPLKKSYIIKLKTFLSQFKTKKYGHFQDDLKAAVSGTRTLIHHSKGHIRRNIDQIILIDDNLDNICSENAKIFVALMQSIGYIGRVIWMCGHTVAEVYHPNSGWIFIDPYGNIAFKDINDNFLDLLSINKNFDKVRPVNIIRRQYSDCADYIESKYFQKNSKNVFNNQKCFVTLDGDSLFSFHEQHRKASSILRSALFGEFIVGKGIQYVLKDSSKFGNVGVKFYKRL</sequence>
<organism evidence="2 3">
    <name type="scientific">Candidatus Magnetoglobus multicellularis str. Araruama</name>
    <dbReference type="NCBI Taxonomy" id="890399"/>
    <lineage>
        <taxon>Bacteria</taxon>
        <taxon>Pseudomonadati</taxon>
        <taxon>Thermodesulfobacteriota</taxon>
        <taxon>Desulfobacteria</taxon>
        <taxon>Desulfobacterales</taxon>
        <taxon>Desulfobacteraceae</taxon>
        <taxon>Candidatus Magnetoglobus</taxon>
    </lineage>
</organism>
<evidence type="ECO:0000313" key="2">
    <source>
        <dbReference type="EMBL" id="ETR66333.1"/>
    </source>
</evidence>
<keyword evidence="1" id="KW-1133">Transmembrane helix</keyword>
<dbReference type="EMBL" id="ATBP01002057">
    <property type="protein sequence ID" value="ETR66333.1"/>
    <property type="molecule type" value="Genomic_DNA"/>
</dbReference>